<dbReference type="PIRSF" id="PIRSF006066">
    <property type="entry name" value="HI0050"/>
    <property type="match status" value="1"/>
</dbReference>
<dbReference type="NCBIfam" id="TIGR00786">
    <property type="entry name" value="dctM"/>
    <property type="match status" value="1"/>
</dbReference>
<dbReference type="GO" id="GO:0005886">
    <property type="term" value="C:plasma membrane"/>
    <property type="evidence" value="ECO:0007669"/>
    <property type="project" value="UniProtKB-SubCell"/>
</dbReference>
<proteinExistence type="predicted"/>
<evidence type="ECO:0000256" key="1">
    <source>
        <dbReference type="ARBA" id="ARBA00004429"/>
    </source>
</evidence>
<reference evidence="7" key="1">
    <citation type="submission" date="2019-11" db="EMBL/GenBank/DDBJ databases">
        <authorList>
            <person name="Feng L."/>
        </authorList>
    </citation>
    <scope>NUCLEOTIDE SEQUENCE</scope>
    <source>
        <strain evidence="7">CbolteaeLFYP116</strain>
    </source>
</reference>
<protein>
    <submittedName>
        <fullName evidence="7">Sialic acid TRAP transporter permease protein SiaT</fullName>
    </submittedName>
</protein>
<dbReference type="GO" id="GO:0022857">
    <property type="term" value="F:transmembrane transporter activity"/>
    <property type="evidence" value="ECO:0007669"/>
    <property type="project" value="TreeGrafter"/>
</dbReference>
<dbReference type="KEGG" id="cbol:CGC65_24770"/>
<name>A0A6M5G374_9FIRM</name>
<keyword evidence="4" id="KW-0812">Transmembrane</keyword>
<evidence type="ECO:0000256" key="4">
    <source>
        <dbReference type="ARBA" id="ARBA00022692"/>
    </source>
</evidence>
<keyword evidence="6" id="KW-0472">Membrane</keyword>
<dbReference type="PANTHER" id="PTHR33362:SF5">
    <property type="entry name" value="C4-DICARBOXYLATE TRAP TRANSPORTER LARGE PERMEASE PROTEIN DCTM"/>
    <property type="match status" value="1"/>
</dbReference>
<keyword evidence="5" id="KW-1133">Transmembrane helix</keyword>
<dbReference type="AlphaFoldDB" id="A0A6M5G374"/>
<gene>
    <name evidence="7" type="primary">siaT_25</name>
    <name evidence="7" type="ORF">CBLFYP116_03946</name>
</gene>
<dbReference type="InterPro" id="IPR010656">
    <property type="entry name" value="DctM"/>
</dbReference>
<dbReference type="InterPro" id="IPR004681">
    <property type="entry name" value="TRAP_DctM"/>
</dbReference>
<keyword evidence="2" id="KW-1003">Cell membrane</keyword>
<dbReference type="GeneID" id="23114060"/>
<dbReference type="PANTHER" id="PTHR33362">
    <property type="entry name" value="SIALIC ACID TRAP TRANSPORTER PERMEASE PROTEIN SIAT-RELATED"/>
    <property type="match status" value="1"/>
</dbReference>
<evidence type="ECO:0000256" key="6">
    <source>
        <dbReference type="ARBA" id="ARBA00023136"/>
    </source>
</evidence>
<accession>A0A6M5G374</accession>
<organism evidence="7">
    <name type="scientific">Enterocloster bolteae</name>
    <dbReference type="NCBI Taxonomy" id="208479"/>
    <lineage>
        <taxon>Bacteria</taxon>
        <taxon>Bacillati</taxon>
        <taxon>Bacillota</taxon>
        <taxon>Clostridia</taxon>
        <taxon>Lachnospirales</taxon>
        <taxon>Lachnospiraceae</taxon>
        <taxon>Enterocloster</taxon>
    </lineage>
</organism>
<evidence type="ECO:0000256" key="5">
    <source>
        <dbReference type="ARBA" id="ARBA00022989"/>
    </source>
</evidence>
<comment type="subcellular location">
    <subcellularLocation>
        <location evidence="1">Cell inner membrane</location>
        <topology evidence="1">Multi-pass membrane protein</topology>
    </subcellularLocation>
</comment>
<evidence type="ECO:0000256" key="3">
    <source>
        <dbReference type="ARBA" id="ARBA00022519"/>
    </source>
</evidence>
<keyword evidence="3" id="KW-0997">Cell inner membrane</keyword>
<dbReference type="Pfam" id="PF06808">
    <property type="entry name" value="DctM"/>
    <property type="match status" value="1"/>
</dbReference>
<evidence type="ECO:0000256" key="2">
    <source>
        <dbReference type="ARBA" id="ARBA00022475"/>
    </source>
</evidence>
<dbReference type="RefSeq" id="WP_002565496.1">
    <property type="nucleotide sequence ID" value="NZ_BAABXO010000001.1"/>
</dbReference>
<evidence type="ECO:0000313" key="7">
    <source>
        <dbReference type="EMBL" id="VYT45082.1"/>
    </source>
</evidence>
<sequence>MAGTILIGGLFVLVFMGFPIAIALGLVCCLYSNLFGTIDMSLIVESFLNGTNSFTLLAIPFFILSGELMIEGGISQRLINFCMSLVKDRPGGLAIVTIIASMFFAAISGSGPATVACIGGIMIPQMIRAGYSKEFSTAAAAAGGALGPIIPPSILFLLYGVATNTSVAKLFLAGAFPGILLGIAMIIIAKKISVKEKYVPGPEVKAELQKVYDMGFWYNFKEAIWALLVPIIILGGIYSGVFSPTEASVVACVYALFAGMFIYKDLKLTNLPGVFMRAAKSCSFIVIISFSTAFAKLLTLEGVTSSIANGVLDMTTNKYLILILINVLLLVVGMIMDAAPATIILSPILLKIVQPLGVDPIQLGVIIVMNLSIGMITPPVGINLFVGCKISKIQLESTLKFALQLLVYMLVVLALTTYIPAISLFLPQMLT</sequence>
<dbReference type="EMBL" id="CACRTF010000017">
    <property type="protein sequence ID" value="VYT45082.1"/>
    <property type="molecule type" value="Genomic_DNA"/>
</dbReference>